<dbReference type="PANTHER" id="PTHR37164:SF1">
    <property type="entry name" value="BACTERIOHEMERYTHRIN"/>
    <property type="match status" value="1"/>
</dbReference>
<comment type="caution">
    <text evidence="6">The sequence shown here is derived from an EMBL/GenBank/DDBJ whole genome shotgun (WGS) entry which is preliminary data.</text>
</comment>
<feature type="domain" description="Hemerythrin-like" evidence="5">
    <location>
        <begin position="160"/>
        <end position="274"/>
    </location>
</feature>
<dbReference type="AlphaFoldDB" id="A0AAX2AFD2"/>
<sequence length="278" mass="33793">MENVRNIEQIKWKKEYNIGFLSIDKEHQFLFNIARKALGVSLKKENIKPEELKTIIKELTLYVKSHFSNEESYMRKIGYPELDNHKILHKMLINLLNNLIKNINNLEFEEIKEELFKFIEEYFVNHIILEDKKIQIWSISLDELRKNFGWKDVYSVNNVQIDKEHQELFNIAKEAFCIVDSSKRNEKIKIILNRLITYMKTHFEYEEEFMKENDYIRYEEHKKIHKNIIEKLNDFIKKLPHMNIELFEKELARIIDITLVQHIIQEDRKIVAWLNTKP</sequence>
<dbReference type="GO" id="GO:0046872">
    <property type="term" value="F:metal ion binding"/>
    <property type="evidence" value="ECO:0007669"/>
    <property type="project" value="UniProtKB-KW"/>
</dbReference>
<dbReference type="CDD" id="cd12107">
    <property type="entry name" value="Hemerythrin"/>
    <property type="match status" value="2"/>
</dbReference>
<gene>
    <name evidence="6" type="ORF">CP985_12545</name>
</gene>
<dbReference type="NCBIfam" id="TIGR02481">
    <property type="entry name" value="hemeryth_dom"/>
    <property type="match status" value="2"/>
</dbReference>
<dbReference type="SUPFAM" id="SSF47188">
    <property type="entry name" value="Hemerythrin-like"/>
    <property type="match status" value="2"/>
</dbReference>
<dbReference type="PROSITE" id="PS00550">
    <property type="entry name" value="HEMERYTHRINS"/>
    <property type="match status" value="2"/>
</dbReference>
<comment type="similarity">
    <text evidence="1">Belongs to the hemerythrin family.</text>
</comment>
<dbReference type="Gene3D" id="1.20.120.50">
    <property type="entry name" value="Hemerythrin-like"/>
    <property type="match status" value="2"/>
</dbReference>
<dbReference type="RefSeq" id="WP_114843071.1">
    <property type="nucleotide sequence ID" value="NZ_CP031219.1"/>
</dbReference>
<evidence type="ECO:0000256" key="2">
    <source>
        <dbReference type="ARBA" id="ARBA00022621"/>
    </source>
</evidence>
<dbReference type="Proteomes" id="UP000290092">
    <property type="component" value="Unassembled WGS sequence"/>
</dbReference>
<keyword evidence="7" id="KW-1185">Reference proteome</keyword>
<dbReference type="PANTHER" id="PTHR37164">
    <property type="entry name" value="BACTERIOHEMERYTHRIN"/>
    <property type="match status" value="1"/>
</dbReference>
<organism evidence="6 7">
    <name type="scientific">Malaciobacter mytili LMG 24559</name>
    <dbReference type="NCBI Taxonomy" id="1032238"/>
    <lineage>
        <taxon>Bacteria</taxon>
        <taxon>Pseudomonadati</taxon>
        <taxon>Campylobacterota</taxon>
        <taxon>Epsilonproteobacteria</taxon>
        <taxon>Campylobacterales</taxon>
        <taxon>Arcobacteraceae</taxon>
        <taxon>Malaciobacter</taxon>
    </lineage>
</organism>
<proteinExistence type="inferred from homology"/>
<dbReference type="InterPro" id="IPR012312">
    <property type="entry name" value="Hemerythrin-like"/>
</dbReference>
<evidence type="ECO:0000313" key="7">
    <source>
        <dbReference type="Proteomes" id="UP000290092"/>
    </source>
</evidence>
<evidence type="ECO:0000313" key="6">
    <source>
        <dbReference type="EMBL" id="RXK13770.1"/>
    </source>
</evidence>
<dbReference type="GO" id="GO:0005344">
    <property type="term" value="F:oxygen carrier activity"/>
    <property type="evidence" value="ECO:0007669"/>
    <property type="project" value="UniProtKB-KW"/>
</dbReference>
<reference evidence="6 7" key="1">
    <citation type="submission" date="2017-09" db="EMBL/GenBank/DDBJ databases">
        <title>Genomics of the genus Arcobacter.</title>
        <authorList>
            <person name="Perez-Cataluna A."/>
            <person name="Figueras M.J."/>
            <person name="Salas-Masso N."/>
        </authorList>
    </citation>
    <scope>NUCLEOTIDE SEQUENCE [LARGE SCALE GENOMIC DNA]</scope>
    <source>
        <strain evidence="6 7">CECT 7386</strain>
    </source>
</reference>
<dbReference type="InterPro" id="IPR035938">
    <property type="entry name" value="Hemerythrin-like_sf"/>
</dbReference>
<dbReference type="InterPro" id="IPR016131">
    <property type="entry name" value="Haemerythrin_Fe_BS"/>
</dbReference>
<keyword evidence="4" id="KW-0408">Iron</keyword>
<evidence type="ECO:0000259" key="5">
    <source>
        <dbReference type="Pfam" id="PF01814"/>
    </source>
</evidence>
<evidence type="ECO:0000256" key="3">
    <source>
        <dbReference type="ARBA" id="ARBA00022723"/>
    </source>
</evidence>
<dbReference type="EMBL" id="NXID01000055">
    <property type="protein sequence ID" value="RXK13770.1"/>
    <property type="molecule type" value="Genomic_DNA"/>
</dbReference>
<evidence type="ECO:0000256" key="4">
    <source>
        <dbReference type="ARBA" id="ARBA00023004"/>
    </source>
</evidence>
<keyword evidence="2" id="KW-0561">Oxygen transport</keyword>
<name>A0AAX2AFD2_9BACT</name>
<dbReference type="InterPro" id="IPR012827">
    <property type="entry name" value="Hemerythrin_metal-bd"/>
</dbReference>
<dbReference type="KEGG" id="amyt:AMYT_2734"/>
<evidence type="ECO:0000256" key="1">
    <source>
        <dbReference type="ARBA" id="ARBA00010587"/>
    </source>
</evidence>
<dbReference type="Pfam" id="PF01814">
    <property type="entry name" value="Hemerythrin"/>
    <property type="match status" value="2"/>
</dbReference>
<keyword evidence="3" id="KW-0479">Metal-binding</keyword>
<keyword evidence="2" id="KW-0813">Transport</keyword>
<dbReference type="InterPro" id="IPR050669">
    <property type="entry name" value="Hemerythrin"/>
</dbReference>
<feature type="domain" description="Hemerythrin-like" evidence="5">
    <location>
        <begin position="23"/>
        <end position="134"/>
    </location>
</feature>
<protein>
    <recommendedName>
        <fullName evidence="5">Hemerythrin-like domain-containing protein</fullName>
    </recommendedName>
</protein>
<dbReference type="NCBIfam" id="NF033749">
    <property type="entry name" value="bact_hemeryth"/>
    <property type="match status" value="2"/>
</dbReference>
<accession>A0AAX2AFD2</accession>